<dbReference type="AlphaFoldDB" id="A0A3D9ZWA6"/>
<feature type="transmembrane region" description="Helical" evidence="1">
    <location>
        <begin position="101"/>
        <end position="126"/>
    </location>
</feature>
<accession>A0A3D9ZWA6</accession>
<dbReference type="OrthoDB" id="2955510at2"/>
<comment type="caution">
    <text evidence="2">The sequence shown here is derived from an EMBL/GenBank/DDBJ whole genome shotgun (WGS) entry which is preliminary data.</text>
</comment>
<dbReference type="Proteomes" id="UP000256913">
    <property type="component" value="Unassembled WGS sequence"/>
</dbReference>
<feature type="transmembrane region" description="Helical" evidence="1">
    <location>
        <begin position="440"/>
        <end position="459"/>
    </location>
</feature>
<feature type="transmembrane region" description="Helical" evidence="1">
    <location>
        <begin position="230"/>
        <end position="250"/>
    </location>
</feature>
<evidence type="ECO:0000313" key="3">
    <source>
        <dbReference type="Proteomes" id="UP000256913"/>
    </source>
</evidence>
<evidence type="ECO:0000313" key="2">
    <source>
        <dbReference type="EMBL" id="REG01432.1"/>
    </source>
</evidence>
<reference evidence="2 3" key="1">
    <citation type="submission" date="2018-08" db="EMBL/GenBank/DDBJ databases">
        <title>Sequencing the genomes of 1000 actinobacteria strains.</title>
        <authorList>
            <person name="Klenk H.-P."/>
        </authorList>
    </citation>
    <scope>NUCLEOTIDE SEQUENCE [LARGE SCALE GENOMIC DNA]</scope>
    <source>
        <strain evidence="2 3">DSM 44099</strain>
    </source>
</reference>
<feature type="transmembrane region" description="Helical" evidence="1">
    <location>
        <begin position="323"/>
        <end position="344"/>
    </location>
</feature>
<gene>
    <name evidence="2" type="ORF">DFJ67_7516</name>
</gene>
<feature type="transmembrane region" description="Helical" evidence="1">
    <location>
        <begin position="396"/>
        <end position="419"/>
    </location>
</feature>
<keyword evidence="1" id="KW-0472">Membrane</keyword>
<proteinExistence type="predicted"/>
<feature type="transmembrane region" description="Helical" evidence="1">
    <location>
        <begin position="170"/>
        <end position="190"/>
    </location>
</feature>
<protein>
    <submittedName>
        <fullName evidence="2">ABC-2 type transport system permease protein</fullName>
    </submittedName>
</protein>
<feature type="transmembrane region" description="Helical" evidence="1">
    <location>
        <begin position="132"/>
        <end position="158"/>
    </location>
</feature>
<keyword evidence="3" id="KW-1185">Reference proteome</keyword>
<feature type="transmembrane region" description="Helical" evidence="1">
    <location>
        <begin position="57"/>
        <end position="80"/>
    </location>
</feature>
<sequence>MVRLLIRMRAAMLAHQAATRLGIAAGIVLLLFGLLSAGSSFLLGFATYPDTAAGCDAIAAVMFVWIVGRVGFAAFAGGGATVPYEMFRLLPVPRAKLARTLLILGLLDPAQVFLLAAFGSLVVIGARHSAGAAVVGAVGVLLTVVLSSVLVAVVRALLPAGSRRTRDIGTTVVALAISLVAIGGTLLPTITSALTHGTAPALTVAVRALPTGWAADAVSAASAGNLTLTVLPLLGLAGLVAALVAIWPALLSRRLDGRVGAGRARRSRRPRRRLLPATPTGAVMGKELRQWVRDPARATFLMIAFLVGLGVSVVPEATQGTSILLPFAGAITVAIAGAAGANLYGSDGLALRLTVLTPGSGRPDVRGRQAAWLLLVGPYAVGISAILTAVSGQTWAWPWLLGALPALIGGAAGLVPLASVTAVQPPGEDGGPTPTWVVKVYATIILIVTTALPPVALLISGTVGHLGWLRWLAVPVGIATGVALAVGLGRLAARRFLAREQDILAVLTAASNPA</sequence>
<keyword evidence="1" id="KW-1133">Transmembrane helix</keyword>
<dbReference type="EMBL" id="QUMQ01000001">
    <property type="protein sequence ID" value="REG01432.1"/>
    <property type="molecule type" value="Genomic_DNA"/>
</dbReference>
<feature type="transmembrane region" description="Helical" evidence="1">
    <location>
        <begin position="21"/>
        <end position="45"/>
    </location>
</feature>
<name>A0A3D9ZWA6_9ACTN</name>
<feature type="transmembrane region" description="Helical" evidence="1">
    <location>
        <begin position="298"/>
        <end position="317"/>
    </location>
</feature>
<dbReference type="RefSeq" id="WP_147315761.1">
    <property type="nucleotide sequence ID" value="NZ_BONB01000012.1"/>
</dbReference>
<keyword evidence="1" id="KW-0812">Transmembrane</keyword>
<organism evidence="2 3">
    <name type="scientific">Asanoa ferruginea</name>
    <dbReference type="NCBI Taxonomy" id="53367"/>
    <lineage>
        <taxon>Bacteria</taxon>
        <taxon>Bacillati</taxon>
        <taxon>Actinomycetota</taxon>
        <taxon>Actinomycetes</taxon>
        <taxon>Micromonosporales</taxon>
        <taxon>Micromonosporaceae</taxon>
        <taxon>Asanoa</taxon>
    </lineage>
</organism>
<evidence type="ECO:0000256" key="1">
    <source>
        <dbReference type="SAM" id="Phobius"/>
    </source>
</evidence>
<feature type="transmembrane region" description="Helical" evidence="1">
    <location>
        <begin position="370"/>
        <end position="390"/>
    </location>
</feature>
<feature type="transmembrane region" description="Helical" evidence="1">
    <location>
        <begin position="471"/>
        <end position="493"/>
    </location>
</feature>